<keyword evidence="4 6" id="KW-1133">Transmembrane helix</keyword>
<accession>A0A183AWK5</accession>
<evidence type="ECO:0000256" key="1">
    <source>
        <dbReference type="ARBA" id="ARBA00004141"/>
    </source>
</evidence>
<dbReference type="GO" id="GO:0030003">
    <property type="term" value="P:intracellular monoatomic cation homeostasis"/>
    <property type="evidence" value="ECO:0007669"/>
    <property type="project" value="TreeGrafter"/>
</dbReference>
<evidence type="ECO:0000256" key="3">
    <source>
        <dbReference type="ARBA" id="ARBA00022692"/>
    </source>
</evidence>
<sequence length="205" mass="22501">LGSSGLIVVALVPLMSRSFYNVVTQFLIALSVGSLTGDAFLHLIPHALSGGHSHGGKSSDVHDHVMEGSNDTNHRDMVMKSLVALLGIYAFFLTERLTILCQNSTSRKKMKRQRAQAAHIYDDDVSGDKALGYQPVDVHVPYRNGYLHPDKNEVSKSTEQPRSDAMINGQQETVKPKTSFQTHTRQLSVPEGLSTTHADVSQSYI</sequence>
<protein>
    <submittedName>
        <fullName evidence="7">Zinc transporter ZIP10</fullName>
    </submittedName>
</protein>
<dbReference type="GO" id="GO:0071578">
    <property type="term" value="P:zinc ion import across plasma membrane"/>
    <property type="evidence" value="ECO:0007669"/>
    <property type="project" value="TreeGrafter"/>
</dbReference>
<dbReference type="Pfam" id="PF02535">
    <property type="entry name" value="Zip"/>
    <property type="match status" value="1"/>
</dbReference>
<organism evidence="7">
    <name type="scientific">Echinostoma caproni</name>
    <dbReference type="NCBI Taxonomy" id="27848"/>
    <lineage>
        <taxon>Eukaryota</taxon>
        <taxon>Metazoa</taxon>
        <taxon>Spiralia</taxon>
        <taxon>Lophotrochozoa</taxon>
        <taxon>Platyhelminthes</taxon>
        <taxon>Trematoda</taxon>
        <taxon>Digenea</taxon>
        <taxon>Plagiorchiida</taxon>
        <taxon>Echinostomata</taxon>
        <taxon>Echinostomatoidea</taxon>
        <taxon>Echinostomatidae</taxon>
        <taxon>Echinostoma</taxon>
    </lineage>
</organism>
<dbReference type="InterPro" id="IPR050799">
    <property type="entry name" value="ZIP_Transporter"/>
</dbReference>
<keyword evidence="5 6" id="KW-0472">Membrane</keyword>
<dbReference type="GO" id="GO:0005886">
    <property type="term" value="C:plasma membrane"/>
    <property type="evidence" value="ECO:0007669"/>
    <property type="project" value="TreeGrafter"/>
</dbReference>
<evidence type="ECO:0000256" key="2">
    <source>
        <dbReference type="ARBA" id="ARBA00006939"/>
    </source>
</evidence>
<evidence type="ECO:0000313" key="7">
    <source>
        <dbReference type="WBParaSite" id="ECPE_0001137501-mRNA-1"/>
    </source>
</evidence>
<dbReference type="PANTHER" id="PTHR12191">
    <property type="entry name" value="SOLUTE CARRIER FAMILY 39"/>
    <property type="match status" value="1"/>
</dbReference>
<dbReference type="PANTHER" id="PTHR12191:SF37">
    <property type="entry name" value="ZINC TRANSPORTER FOI"/>
    <property type="match status" value="1"/>
</dbReference>
<evidence type="ECO:0000256" key="6">
    <source>
        <dbReference type="SAM" id="Phobius"/>
    </source>
</evidence>
<dbReference type="AlphaFoldDB" id="A0A183AWK5"/>
<dbReference type="GO" id="GO:0005385">
    <property type="term" value="F:zinc ion transmembrane transporter activity"/>
    <property type="evidence" value="ECO:0007669"/>
    <property type="project" value="TreeGrafter"/>
</dbReference>
<dbReference type="InterPro" id="IPR003689">
    <property type="entry name" value="ZIP"/>
</dbReference>
<reference evidence="7" key="1">
    <citation type="submission" date="2016-06" db="UniProtKB">
        <authorList>
            <consortium name="WormBaseParasite"/>
        </authorList>
    </citation>
    <scope>IDENTIFICATION</scope>
</reference>
<name>A0A183AWK5_9TREM</name>
<dbReference type="GO" id="GO:0140410">
    <property type="term" value="F:monoatomic cation:bicarbonate symporter activity"/>
    <property type="evidence" value="ECO:0007669"/>
    <property type="project" value="TreeGrafter"/>
</dbReference>
<proteinExistence type="inferred from homology"/>
<feature type="transmembrane region" description="Helical" evidence="6">
    <location>
        <begin position="82"/>
        <end position="101"/>
    </location>
</feature>
<comment type="subcellular location">
    <subcellularLocation>
        <location evidence="1">Membrane</location>
        <topology evidence="1">Multi-pass membrane protein</topology>
    </subcellularLocation>
</comment>
<keyword evidence="3 6" id="KW-0812">Transmembrane</keyword>
<comment type="similarity">
    <text evidence="2">Belongs to the ZIP transporter (TC 2.A.5) family.</text>
</comment>
<evidence type="ECO:0000256" key="5">
    <source>
        <dbReference type="ARBA" id="ARBA00023136"/>
    </source>
</evidence>
<evidence type="ECO:0000256" key="4">
    <source>
        <dbReference type="ARBA" id="ARBA00022989"/>
    </source>
</evidence>
<dbReference type="WBParaSite" id="ECPE_0001137501-mRNA-1">
    <property type="protein sequence ID" value="ECPE_0001137501-mRNA-1"/>
    <property type="gene ID" value="ECPE_0001137501"/>
</dbReference>